<name>A0A8B9APE7_PHODC</name>
<keyword evidence="3" id="KW-1133">Transmembrane helix</keyword>
<feature type="compositionally biased region" description="Low complexity" evidence="2">
    <location>
        <begin position="125"/>
        <end position="134"/>
    </location>
</feature>
<dbReference type="RefSeq" id="XP_038985893.1">
    <property type="nucleotide sequence ID" value="XM_039129965.1"/>
</dbReference>
<feature type="domain" description="DUF155" evidence="4">
    <location>
        <begin position="219"/>
        <end position="389"/>
    </location>
</feature>
<reference evidence="6" key="2">
    <citation type="submission" date="2025-08" db="UniProtKB">
        <authorList>
            <consortium name="RefSeq"/>
        </authorList>
    </citation>
    <scope>IDENTIFICATION</scope>
    <source>
        <tissue evidence="6">Young leaves</tissue>
    </source>
</reference>
<organism evidence="5 6">
    <name type="scientific">Phoenix dactylifera</name>
    <name type="common">Date palm</name>
    <dbReference type="NCBI Taxonomy" id="42345"/>
    <lineage>
        <taxon>Eukaryota</taxon>
        <taxon>Viridiplantae</taxon>
        <taxon>Streptophyta</taxon>
        <taxon>Embryophyta</taxon>
        <taxon>Tracheophyta</taxon>
        <taxon>Spermatophyta</taxon>
        <taxon>Magnoliopsida</taxon>
        <taxon>Liliopsida</taxon>
        <taxon>Arecaceae</taxon>
        <taxon>Coryphoideae</taxon>
        <taxon>Phoeniceae</taxon>
        <taxon>Phoenix</taxon>
    </lineage>
</organism>
<dbReference type="PANTHER" id="PTHR16255:SF6">
    <property type="entry name" value="PROTEIN RETARDED ROOT GROWTH-LIKE"/>
    <property type="match status" value="1"/>
</dbReference>
<feature type="compositionally biased region" description="Basic and acidic residues" evidence="2">
    <location>
        <begin position="109"/>
        <end position="124"/>
    </location>
</feature>
<dbReference type="InterPro" id="IPR051624">
    <property type="entry name" value="RMD1/Sad1-interacting"/>
</dbReference>
<accession>A0A8B9APE7</accession>
<dbReference type="Pfam" id="PF02582">
    <property type="entry name" value="DUF155"/>
    <property type="match status" value="1"/>
</dbReference>
<comment type="similarity">
    <text evidence="1">Belongs to the RMD1/sif2 family.</text>
</comment>
<protein>
    <submittedName>
        <fullName evidence="6">Uncharacterized protein LOC103698775</fullName>
    </submittedName>
</protein>
<dbReference type="GO" id="GO:0005739">
    <property type="term" value="C:mitochondrion"/>
    <property type="evidence" value="ECO:0007669"/>
    <property type="project" value="UniProtKB-ARBA"/>
</dbReference>
<dbReference type="GeneID" id="103698775"/>
<evidence type="ECO:0000313" key="5">
    <source>
        <dbReference type="Proteomes" id="UP000228380"/>
    </source>
</evidence>
<dbReference type="KEGG" id="pda:103698775"/>
<feature type="transmembrane region" description="Helical" evidence="3">
    <location>
        <begin position="414"/>
        <end position="435"/>
    </location>
</feature>
<proteinExistence type="inferred from homology"/>
<keyword evidence="3" id="KW-0472">Membrane</keyword>
<keyword evidence="3" id="KW-0812">Transmembrane</keyword>
<sequence length="439" mass="49782">MSFWRTRCLSSSRSSSSLSLEKHLHSMLSSSNSYFCSSSHPLPKTLPLRSFQTLASAPPLSSSAAGRRISFLSAILFRRPPQHRPLLLLLASAHPSPRAFSSASSGQELEWREDHHQPPEEHRSLSPSAASSSSSDDDGGYQDHLLEVQQQKQSRFIPVKAYFLCTSIDLRSLQSQNAFNVIPPNSRAANYVVLRYYDVKGDPQGLEDGFGNESNCHYMVVFQYGSVVLFNVSDLEADGYLKIVEKHASGLLPEMRKDDYAVVEKPTLDAWMQGGLDYIMLKNLSIDGIRTIGSVLGQSIALDYYIRQVDGMVAEFTDINRGMEKTGTFTMKRKKLFQLVGKANSNLADVILKLGLFERSDIAWKNANYAQIWEYLRDEYELTQRFGNLDFKLKFVEHNIRFLQEILQNRKSDFLEWLIIILISVEILISVYNIVRESL</sequence>
<keyword evidence="5" id="KW-1185">Reference proteome</keyword>
<evidence type="ECO:0000256" key="2">
    <source>
        <dbReference type="SAM" id="MobiDB-lite"/>
    </source>
</evidence>
<reference evidence="5" key="1">
    <citation type="journal article" date="2019" name="Nat. Commun.">
        <title>Genome-wide association mapping of date palm fruit traits.</title>
        <authorList>
            <person name="Hazzouri K.M."/>
            <person name="Gros-Balthazard M."/>
            <person name="Flowers J.M."/>
            <person name="Copetti D."/>
            <person name="Lemansour A."/>
            <person name="Lebrun M."/>
            <person name="Masmoudi K."/>
            <person name="Ferrand S."/>
            <person name="Dhar M.I."/>
            <person name="Fresquez Z.A."/>
            <person name="Rosas U."/>
            <person name="Zhang J."/>
            <person name="Talag J."/>
            <person name="Lee S."/>
            <person name="Kudrna D."/>
            <person name="Powell R.F."/>
            <person name="Leitch I.J."/>
            <person name="Krueger R.R."/>
            <person name="Wing R.A."/>
            <person name="Amiri K.M.A."/>
            <person name="Purugganan M.D."/>
        </authorList>
    </citation>
    <scope>NUCLEOTIDE SEQUENCE [LARGE SCALE GENOMIC DNA]</scope>
    <source>
        <strain evidence="5">cv. Khalas</strain>
    </source>
</reference>
<gene>
    <name evidence="6" type="primary">LOC103698775</name>
</gene>
<dbReference type="InterPro" id="IPR003734">
    <property type="entry name" value="DUF155"/>
</dbReference>
<dbReference type="AlphaFoldDB" id="A0A8B9APE7"/>
<dbReference type="PANTHER" id="PTHR16255">
    <property type="entry name" value="REQUIRED FOR MEIOTIC NUCLEAR DIVISION PROTEIN 1 HOMOLOG"/>
    <property type="match status" value="1"/>
</dbReference>
<evidence type="ECO:0000256" key="1">
    <source>
        <dbReference type="ARBA" id="ARBA00008306"/>
    </source>
</evidence>
<feature type="region of interest" description="Disordered" evidence="2">
    <location>
        <begin position="99"/>
        <end position="141"/>
    </location>
</feature>
<evidence type="ECO:0000259" key="4">
    <source>
        <dbReference type="Pfam" id="PF02582"/>
    </source>
</evidence>
<evidence type="ECO:0000313" key="6">
    <source>
        <dbReference type="RefSeq" id="XP_038985893.1"/>
    </source>
</evidence>
<dbReference type="OrthoDB" id="18302at2759"/>
<evidence type="ECO:0000256" key="3">
    <source>
        <dbReference type="SAM" id="Phobius"/>
    </source>
</evidence>
<dbReference type="Proteomes" id="UP000228380">
    <property type="component" value="Chromosome 9"/>
</dbReference>